<name>A0ACB6S3W3_9PLEO</name>
<organism evidence="1 2">
    <name type="scientific">Macroventuria anomochaeta</name>
    <dbReference type="NCBI Taxonomy" id="301207"/>
    <lineage>
        <taxon>Eukaryota</taxon>
        <taxon>Fungi</taxon>
        <taxon>Dikarya</taxon>
        <taxon>Ascomycota</taxon>
        <taxon>Pezizomycotina</taxon>
        <taxon>Dothideomycetes</taxon>
        <taxon>Pleosporomycetidae</taxon>
        <taxon>Pleosporales</taxon>
        <taxon>Pleosporineae</taxon>
        <taxon>Didymellaceae</taxon>
        <taxon>Macroventuria</taxon>
    </lineage>
</organism>
<feature type="non-terminal residue" evidence="1">
    <location>
        <position position="1"/>
    </location>
</feature>
<evidence type="ECO:0000313" key="2">
    <source>
        <dbReference type="Proteomes" id="UP000799754"/>
    </source>
</evidence>
<accession>A0ACB6S3W3</accession>
<reference evidence="1" key="1">
    <citation type="journal article" date="2020" name="Stud. Mycol.">
        <title>101 Dothideomycetes genomes: a test case for predicting lifestyles and emergence of pathogens.</title>
        <authorList>
            <person name="Haridas S."/>
            <person name="Albert R."/>
            <person name="Binder M."/>
            <person name="Bloem J."/>
            <person name="Labutti K."/>
            <person name="Salamov A."/>
            <person name="Andreopoulos B."/>
            <person name="Baker S."/>
            <person name="Barry K."/>
            <person name="Bills G."/>
            <person name="Bluhm B."/>
            <person name="Cannon C."/>
            <person name="Castanera R."/>
            <person name="Culley D."/>
            <person name="Daum C."/>
            <person name="Ezra D."/>
            <person name="Gonzalez J."/>
            <person name="Henrissat B."/>
            <person name="Kuo A."/>
            <person name="Liang C."/>
            <person name="Lipzen A."/>
            <person name="Lutzoni F."/>
            <person name="Magnuson J."/>
            <person name="Mondo S."/>
            <person name="Nolan M."/>
            <person name="Ohm R."/>
            <person name="Pangilinan J."/>
            <person name="Park H.-J."/>
            <person name="Ramirez L."/>
            <person name="Alfaro M."/>
            <person name="Sun H."/>
            <person name="Tritt A."/>
            <person name="Yoshinaga Y."/>
            <person name="Zwiers L.-H."/>
            <person name="Turgeon B."/>
            <person name="Goodwin S."/>
            <person name="Spatafora J."/>
            <person name="Crous P."/>
            <person name="Grigoriev I."/>
        </authorList>
    </citation>
    <scope>NUCLEOTIDE SEQUENCE</scope>
    <source>
        <strain evidence="1">CBS 525.71</strain>
    </source>
</reference>
<gene>
    <name evidence="1" type="ORF">BU25DRAFT_468033</name>
</gene>
<dbReference type="Proteomes" id="UP000799754">
    <property type="component" value="Unassembled WGS sequence"/>
</dbReference>
<proteinExistence type="predicted"/>
<keyword evidence="2" id="KW-1185">Reference proteome</keyword>
<dbReference type="EMBL" id="MU006715">
    <property type="protein sequence ID" value="KAF2627894.1"/>
    <property type="molecule type" value="Genomic_DNA"/>
</dbReference>
<comment type="caution">
    <text evidence="1">The sequence shown here is derived from an EMBL/GenBank/DDBJ whole genome shotgun (WGS) entry which is preliminary data.</text>
</comment>
<sequence length="64" mass="7033">LGYSVSVNIPELVNGTTSPIIKIRLTGNANTDAVVYNETAGLFDWIILTLWRRGLMRRTTAIGV</sequence>
<protein>
    <submittedName>
        <fullName evidence="1">Uncharacterized protein</fullName>
    </submittedName>
</protein>
<evidence type="ECO:0000313" key="1">
    <source>
        <dbReference type="EMBL" id="KAF2627894.1"/>
    </source>
</evidence>